<name>A0A8S0PMT5_OLEEU</name>
<organism evidence="2 3">
    <name type="scientific">Olea europaea subsp. europaea</name>
    <dbReference type="NCBI Taxonomy" id="158383"/>
    <lineage>
        <taxon>Eukaryota</taxon>
        <taxon>Viridiplantae</taxon>
        <taxon>Streptophyta</taxon>
        <taxon>Embryophyta</taxon>
        <taxon>Tracheophyta</taxon>
        <taxon>Spermatophyta</taxon>
        <taxon>Magnoliopsida</taxon>
        <taxon>eudicotyledons</taxon>
        <taxon>Gunneridae</taxon>
        <taxon>Pentapetalae</taxon>
        <taxon>asterids</taxon>
        <taxon>lamiids</taxon>
        <taxon>Lamiales</taxon>
        <taxon>Oleaceae</taxon>
        <taxon>Oleeae</taxon>
        <taxon>Olea</taxon>
    </lineage>
</organism>
<dbReference type="Proteomes" id="UP000594638">
    <property type="component" value="Unassembled WGS sequence"/>
</dbReference>
<feature type="compositionally biased region" description="Polar residues" evidence="1">
    <location>
        <begin position="51"/>
        <end position="64"/>
    </location>
</feature>
<feature type="region of interest" description="Disordered" evidence="1">
    <location>
        <begin position="51"/>
        <end position="76"/>
    </location>
</feature>
<keyword evidence="3" id="KW-1185">Reference proteome</keyword>
<protein>
    <submittedName>
        <fullName evidence="2">Uncharacterized protein</fullName>
    </submittedName>
</protein>
<dbReference type="EMBL" id="CACTIH010000122">
    <property type="protein sequence ID" value="CAA2954727.1"/>
    <property type="molecule type" value="Genomic_DNA"/>
</dbReference>
<evidence type="ECO:0000313" key="3">
    <source>
        <dbReference type="Proteomes" id="UP000594638"/>
    </source>
</evidence>
<sequence>MVLALISSFSLFDAQRPIPLLFAVDGGGAQGNGSSLTQQCRHVQRIVTATAGSKEQSRSPSTVASLGANLCPSDVA</sequence>
<reference evidence="2 3" key="1">
    <citation type="submission" date="2019-12" db="EMBL/GenBank/DDBJ databases">
        <authorList>
            <person name="Alioto T."/>
            <person name="Alioto T."/>
            <person name="Gomez Garrido J."/>
        </authorList>
    </citation>
    <scope>NUCLEOTIDE SEQUENCE [LARGE SCALE GENOMIC DNA]</scope>
</reference>
<dbReference type="Gramene" id="OE9A113676T1">
    <property type="protein sequence ID" value="OE9A113676C1"/>
    <property type="gene ID" value="OE9A113676"/>
</dbReference>
<proteinExistence type="predicted"/>
<comment type="caution">
    <text evidence="2">The sequence shown here is derived from an EMBL/GenBank/DDBJ whole genome shotgun (WGS) entry which is preliminary data.</text>
</comment>
<evidence type="ECO:0000256" key="1">
    <source>
        <dbReference type="SAM" id="MobiDB-lite"/>
    </source>
</evidence>
<gene>
    <name evidence="2" type="ORF">OLEA9_A113676</name>
</gene>
<evidence type="ECO:0000313" key="2">
    <source>
        <dbReference type="EMBL" id="CAA2954727.1"/>
    </source>
</evidence>
<dbReference type="AlphaFoldDB" id="A0A8S0PMT5"/>
<accession>A0A8S0PMT5</accession>